<dbReference type="eggNOG" id="ENOG502T8SD">
    <property type="taxonomic scope" value="Eukaryota"/>
</dbReference>
<dbReference type="AlphaFoldDB" id="B4K6M2"/>
<dbReference type="Proteomes" id="UP000009192">
    <property type="component" value="Unassembled WGS sequence"/>
</dbReference>
<reference evidence="1 2" key="1">
    <citation type="journal article" date="2007" name="Nature">
        <title>Evolution of genes and genomes on the Drosophila phylogeny.</title>
        <authorList>
            <consortium name="Drosophila 12 Genomes Consortium"/>
            <person name="Clark A.G."/>
            <person name="Eisen M.B."/>
            <person name="Smith D.R."/>
            <person name="Bergman C.M."/>
            <person name="Oliver B."/>
            <person name="Markow T.A."/>
            <person name="Kaufman T.C."/>
            <person name="Kellis M."/>
            <person name="Gelbart W."/>
            <person name="Iyer V.N."/>
            <person name="Pollard D.A."/>
            <person name="Sackton T.B."/>
            <person name="Larracuente A.M."/>
            <person name="Singh N.D."/>
            <person name="Abad J.P."/>
            <person name="Abt D.N."/>
            <person name="Adryan B."/>
            <person name="Aguade M."/>
            <person name="Akashi H."/>
            <person name="Anderson W.W."/>
            <person name="Aquadro C.F."/>
            <person name="Ardell D.H."/>
            <person name="Arguello R."/>
            <person name="Artieri C.G."/>
            <person name="Barbash D.A."/>
            <person name="Barker D."/>
            <person name="Barsanti P."/>
            <person name="Batterham P."/>
            <person name="Batzoglou S."/>
            <person name="Begun D."/>
            <person name="Bhutkar A."/>
            <person name="Blanco E."/>
            <person name="Bosak S.A."/>
            <person name="Bradley R.K."/>
            <person name="Brand A.D."/>
            <person name="Brent M.R."/>
            <person name="Brooks A.N."/>
            <person name="Brown R.H."/>
            <person name="Butlin R.K."/>
            <person name="Caggese C."/>
            <person name="Calvi B.R."/>
            <person name="Bernardo de Carvalho A."/>
            <person name="Caspi A."/>
            <person name="Castrezana S."/>
            <person name="Celniker S.E."/>
            <person name="Chang J.L."/>
            <person name="Chapple C."/>
            <person name="Chatterji S."/>
            <person name="Chinwalla A."/>
            <person name="Civetta A."/>
            <person name="Clifton S.W."/>
            <person name="Comeron J.M."/>
            <person name="Costello J.C."/>
            <person name="Coyne J.A."/>
            <person name="Daub J."/>
            <person name="David R.G."/>
            <person name="Delcher A.L."/>
            <person name="Delehaunty K."/>
            <person name="Do C.B."/>
            <person name="Ebling H."/>
            <person name="Edwards K."/>
            <person name="Eickbush T."/>
            <person name="Evans J.D."/>
            <person name="Filipski A."/>
            <person name="Findeiss S."/>
            <person name="Freyhult E."/>
            <person name="Fulton L."/>
            <person name="Fulton R."/>
            <person name="Garcia A.C."/>
            <person name="Gardiner A."/>
            <person name="Garfield D.A."/>
            <person name="Garvin B.E."/>
            <person name="Gibson G."/>
            <person name="Gilbert D."/>
            <person name="Gnerre S."/>
            <person name="Godfrey J."/>
            <person name="Good R."/>
            <person name="Gotea V."/>
            <person name="Gravely B."/>
            <person name="Greenberg A.J."/>
            <person name="Griffiths-Jones S."/>
            <person name="Gross S."/>
            <person name="Guigo R."/>
            <person name="Gustafson E.A."/>
            <person name="Haerty W."/>
            <person name="Hahn M.W."/>
            <person name="Halligan D.L."/>
            <person name="Halpern A.L."/>
            <person name="Halter G.M."/>
            <person name="Han M.V."/>
            <person name="Heger A."/>
            <person name="Hillier L."/>
            <person name="Hinrichs A.S."/>
            <person name="Holmes I."/>
            <person name="Hoskins R.A."/>
            <person name="Hubisz M.J."/>
            <person name="Hultmark D."/>
            <person name="Huntley M.A."/>
            <person name="Jaffe D.B."/>
            <person name="Jagadeeshan S."/>
            <person name="Jeck W.R."/>
            <person name="Johnson J."/>
            <person name="Jones C.D."/>
            <person name="Jordan W.C."/>
            <person name="Karpen G.H."/>
            <person name="Kataoka E."/>
            <person name="Keightley P.D."/>
            <person name="Kheradpour P."/>
            <person name="Kirkness E.F."/>
            <person name="Koerich L.B."/>
            <person name="Kristiansen K."/>
            <person name="Kudrna D."/>
            <person name="Kulathinal R.J."/>
            <person name="Kumar S."/>
            <person name="Kwok R."/>
            <person name="Lander E."/>
            <person name="Langley C.H."/>
            <person name="Lapoint R."/>
            <person name="Lazzaro B.P."/>
            <person name="Lee S.J."/>
            <person name="Levesque L."/>
            <person name="Li R."/>
            <person name="Lin C.F."/>
            <person name="Lin M.F."/>
            <person name="Lindblad-Toh K."/>
            <person name="Llopart A."/>
            <person name="Long M."/>
            <person name="Low L."/>
            <person name="Lozovsky E."/>
            <person name="Lu J."/>
            <person name="Luo M."/>
            <person name="Machado C.A."/>
            <person name="Makalowski W."/>
            <person name="Marzo M."/>
            <person name="Matsuda M."/>
            <person name="Matzkin L."/>
            <person name="McAllister B."/>
            <person name="McBride C.S."/>
            <person name="McKernan B."/>
            <person name="McKernan K."/>
            <person name="Mendez-Lago M."/>
            <person name="Minx P."/>
            <person name="Mollenhauer M.U."/>
            <person name="Montooth K."/>
            <person name="Mount S.M."/>
            <person name="Mu X."/>
            <person name="Myers E."/>
            <person name="Negre B."/>
            <person name="Newfeld S."/>
            <person name="Nielsen R."/>
            <person name="Noor M.A."/>
            <person name="O'Grady P."/>
            <person name="Pachter L."/>
            <person name="Papaceit M."/>
            <person name="Parisi M.J."/>
            <person name="Parisi M."/>
            <person name="Parts L."/>
            <person name="Pedersen J.S."/>
            <person name="Pesole G."/>
            <person name="Phillippy A.M."/>
            <person name="Ponting C.P."/>
            <person name="Pop M."/>
            <person name="Porcelli D."/>
            <person name="Powell J.R."/>
            <person name="Prohaska S."/>
            <person name="Pruitt K."/>
            <person name="Puig M."/>
            <person name="Quesneville H."/>
            <person name="Ram K.R."/>
            <person name="Rand D."/>
            <person name="Rasmussen M.D."/>
            <person name="Reed L.K."/>
            <person name="Reenan R."/>
            <person name="Reily A."/>
            <person name="Remington K.A."/>
            <person name="Rieger T.T."/>
            <person name="Ritchie M.G."/>
            <person name="Robin C."/>
            <person name="Rogers Y.H."/>
            <person name="Rohde C."/>
            <person name="Rozas J."/>
            <person name="Rubenfield M.J."/>
            <person name="Ruiz A."/>
            <person name="Russo S."/>
            <person name="Salzberg S.L."/>
            <person name="Sanchez-Gracia A."/>
            <person name="Saranga D.J."/>
            <person name="Sato H."/>
            <person name="Schaeffer S.W."/>
            <person name="Schatz M.C."/>
            <person name="Schlenke T."/>
            <person name="Schwartz R."/>
            <person name="Segarra C."/>
            <person name="Singh R.S."/>
            <person name="Sirot L."/>
            <person name="Sirota M."/>
            <person name="Sisneros N.B."/>
            <person name="Smith C.D."/>
            <person name="Smith T.F."/>
            <person name="Spieth J."/>
            <person name="Stage D.E."/>
            <person name="Stark A."/>
            <person name="Stephan W."/>
            <person name="Strausberg R.L."/>
            <person name="Strempel S."/>
            <person name="Sturgill D."/>
            <person name="Sutton G."/>
            <person name="Sutton G.G."/>
            <person name="Tao W."/>
            <person name="Teichmann S."/>
            <person name="Tobari Y.N."/>
            <person name="Tomimura Y."/>
            <person name="Tsolas J.M."/>
            <person name="Valente V.L."/>
            <person name="Venter E."/>
            <person name="Venter J.C."/>
            <person name="Vicario S."/>
            <person name="Vieira F.G."/>
            <person name="Vilella A.J."/>
            <person name="Villasante A."/>
            <person name="Walenz B."/>
            <person name="Wang J."/>
            <person name="Wasserman M."/>
            <person name="Watts T."/>
            <person name="Wilson D."/>
            <person name="Wilson R.K."/>
            <person name="Wing R.A."/>
            <person name="Wolfner M.F."/>
            <person name="Wong A."/>
            <person name="Wong G.K."/>
            <person name="Wu C.I."/>
            <person name="Wu G."/>
            <person name="Yamamoto D."/>
            <person name="Yang H.P."/>
            <person name="Yang S.P."/>
            <person name="Yorke J.A."/>
            <person name="Yoshida K."/>
            <person name="Zdobnov E."/>
            <person name="Zhang P."/>
            <person name="Zhang Y."/>
            <person name="Zimin A.V."/>
            <person name="Baldwin J."/>
            <person name="Abdouelleil A."/>
            <person name="Abdulkadir J."/>
            <person name="Abebe A."/>
            <person name="Abera B."/>
            <person name="Abreu J."/>
            <person name="Acer S.C."/>
            <person name="Aftuck L."/>
            <person name="Alexander A."/>
            <person name="An P."/>
            <person name="Anderson E."/>
            <person name="Anderson S."/>
            <person name="Arachi H."/>
            <person name="Azer M."/>
            <person name="Bachantsang P."/>
            <person name="Barry A."/>
            <person name="Bayul T."/>
            <person name="Berlin A."/>
            <person name="Bessette D."/>
            <person name="Bloom T."/>
            <person name="Blye J."/>
            <person name="Boguslavskiy L."/>
            <person name="Bonnet C."/>
            <person name="Boukhgalter B."/>
            <person name="Bourzgui I."/>
            <person name="Brown A."/>
            <person name="Cahill P."/>
            <person name="Channer S."/>
            <person name="Cheshatsang Y."/>
            <person name="Chuda L."/>
            <person name="Citroen M."/>
            <person name="Collymore A."/>
            <person name="Cooke P."/>
            <person name="Costello M."/>
            <person name="D'Aco K."/>
            <person name="Daza R."/>
            <person name="De Haan G."/>
            <person name="DeGray S."/>
            <person name="DeMaso C."/>
            <person name="Dhargay N."/>
            <person name="Dooley K."/>
            <person name="Dooley E."/>
            <person name="Doricent M."/>
            <person name="Dorje P."/>
            <person name="Dorjee K."/>
            <person name="Dupes A."/>
            <person name="Elong R."/>
            <person name="Falk J."/>
            <person name="Farina A."/>
            <person name="Faro S."/>
            <person name="Ferguson D."/>
            <person name="Fisher S."/>
            <person name="Foley C.D."/>
            <person name="Franke A."/>
            <person name="Friedrich D."/>
            <person name="Gadbois L."/>
            <person name="Gearin G."/>
            <person name="Gearin C.R."/>
            <person name="Giannoukos G."/>
            <person name="Goode T."/>
            <person name="Graham J."/>
            <person name="Grandbois E."/>
            <person name="Grewal S."/>
            <person name="Gyaltsen K."/>
            <person name="Hafez N."/>
            <person name="Hagos B."/>
            <person name="Hall J."/>
            <person name="Henson C."/>
            <person name="Hollinger A."/>
            <person name="Honan T."/>
            <person name="Huard M.D."/>
            <person name="Hughes L."/>
            <person name="Hurhula B."/>
            <person name="Husby M.E."/>
            <person name="Kamat A."/>
            <person name="Kanga B."/>
            <person name="Kashin S."/>
            <person name="Khazanovich D."/>
            <person name="Kisner P."/>
            <person name="Lance K."/>
            <person name="Lara M."/>
            <person name="Lee W."/>
            <person name="Lennon N."/>
            <person name="Letendre F."/>
            <person name="LeVine R."/>
            <person name="Lipovsky A."/>
            <person name="Liu X."/>
            <person name="Liu J."/>
            <person name="Liu S."/>
            <person name="Lokyitsang T."/>
            <person name="Lokyitsang Y."/>
            <person name="Lubonja R."/>
            <person name="Lui A."/>
            <person name="MacDonald P."/>
            <person name="Magnisalis V."/>
            <person name="Maru K."/>
            <person name="Matthews C."/>
            <person name="McCusker W."/>
            <person name="McDonough S."/>
            <person name="Mehta T."/>
            <person name="Meldrim J."/>
            <person name="Meneus L."/>
            <person name="Mihai O."/>
            <person name="Mihalev A."/>
            <person name="Mihova T."/>
            <person name="Mittelman R."/>
            <person name="Mlenga V."/>
            <person name="Montmayeur A."/>
            <person name="Mulrain L."/>
            <person name="Navidi A."/>
            <person name="Naylor J."/>
            <person name="Negash T."/>
            <person name="Nguyen T."/>
            <person name="Nguyen N."/>
            <person name="Nicol R."/>
            <person name="Norbu C."/>
            <person name="Norbu N."/>
            <person name="Novod N."/>
            <person name="O'Neill B."/>
            <person name="Osman S."/>
            <person name="Markiewicz E."/>
            <person name="Oyono O.L."/>
            <person name="Patti C."/>
            <person name="Phunkhang P."/>
            <person name="Pierre F."/>
            <person name="Priest M."/>
            <person name="Raghuraman S."/>
            <person name="Rege F."/>
            <person name="Reyes R."/>
            <person name="Rise C."/>
            <person name="Rogov P."/>
            <person name="Ross K."/>
            <person name="Ryan E."/>
            <person name="Settipalli S."/>
            <person name="Shea T."/>
            <person name="Sherpa N."/>
            <person name="Shi L."/>
            <person name="Shih D."/>
            <person name="Sparrow T."/>
            <person name="Spaulding J."/>
            <person name="Stalker J."/>
            <person name="Stange-Thomann N."/>
            <person name="Stavropoulos S."/>
            <person name="Stone C."/>
            <person name="Strader C."/>
            <person name="Tesfaye S."/>
            <person name="Thomson T."/>
            <person name="Thoulutsang Y."/>
            <person name="Thoulutsang D."/>
            <person name="Topham K."/>
            <person name="Topping I."/>
            <person name="Tsamla T."/>
            <person name="Vassiliev H."/>
            <person name="Vo A."/>
            <person name="Wangchuk T."/>
            <person name="Wangdi T."/>
            <person name="Weiand M."/>
            <person name="Wilkinson J."/>
            <person name="Wilson A."/>
            <person name="Yadav S."/>
            <person name="Young G."/>
            <person name="Yu Q."/>
            <person name="Zembek L."/>
            <person name="Zhong D."/>
            <person name="Zimmer A."/>
            <person name="Zwirko Z."/>
            <person name="Jaffe D.B."/>
            <person name="Alvarez P."/>
            <person name="Brockman W."/>
            <person name="Butler J."/>
            <person name="Chin C."/>
            <person name="Gnerre S."/>
            <person name="Grabherr M."/>
            <person name="Kleber M."/>
            <person name="Mauceli E."/>
            <person name="MacCallum I."/>
        </authorList>
    </citation>
    <scope>NUCLEOTIDE SEQUENCE [LARGE SCALE GENOMIC DNA]</scope>
    <source>
        <strain evidence="2">Tucson 15081-1352.22</strain>
    </source>
</reference>
<dbReference type="HOGENOM" id="CLU_021814_1_0_1"/>
<dbReference type="InParanoid" id="B4K6M2"/>
<protein>
    <submittedName>
        <fullName evidence="1">Uncharacterized protein</fullName>
    </submittedName>
</protein>
<gene>
    <name evidence="1" type="primary">Dmoj\GI10462</name>
    <name evidence="1" type="ORF">Dmoj_GI10462</name>
</gene>
<accession>B4K6M2</accession>
<name>B4K6M2_DROMO</name>
<evidence type="ECO:0000313" key="1">
    <source>
        <dbReference type="EMBL" id="EDW16322.2"/>
    </source>
</evidence>
<dbReference type="KEGG" id="dmo:Dmoj_GI10462"/>
<dbReference type="EMBL" id="CH933806">
    <property type="protein sequence ID" value="EDW16322.2"/>
    <property type="molecule type" value="Genomic_DNA"/>
</dbReference>
<proteinExistence type="predicted"/>
<organism evidence="1 2">
    <name type="scientific">Drosophila mojavensis</name>
    <name type="common">Fruit fly</name>
    <dbReference type="NCBI Taxonomy" id="7230"/>
    <lineage>
        <taxon>Eukaryota</taxon>
        <taxon>Metazoa</taxon>
        <taxon>Ecdysozoa</taxon>
        <taxon>Arthropoda</taxon>
        <taxon>Hexapoda</taxon>
        <taxon>Insecta</taxon>
        <taxon>Pterygota</taxon>
        <taxon>Neoptera</taxon>
        <taxon>Endopterygota</taxon>
        <taxon>Diptera</taxon>
        <taxon>Brachycera</taxon>
        <taxon>Muscomorpha</taxon>
        <taxon>Ephydroidea</taxon>
        <taxon>Drosophilidae</taxon>
        <taxon>Drosophila</taxon>
    </lineage>
</organism>
<evidence type="ECO:0000313" key="2">
    <source>
        <dbReference type="Proteomes" id="UP000009192"/>
    </source>
</evidence>
<sequence>MPDQIHGFYYMRDRRSSFLSDLLKRVHEERPIETLLAIKRQTDNDCILNDFNPCEIPTVLLDASTQMNFIELYNSEALALLCMSDVADSWLLSTLAKNLNGMRESRIAVLLHSLDVRNLEKILRLIGKQADSNVFVNLIVLHSTLSEKNVTSTVYRMQPFPYPSFVRITKLSDEHIFPTVWTDFHRKSAIISPDLFPPRSLLSRDRRTGELKLFGSTDVMLKEFAHKYNINLLANAPEWNFVFNLRAFAGVLGLPMYLRKYRTGVSLQQLVMFLCIFSLVFNCFFNSNFSTLLIKHPHNTQIQNFEQLRDSGLDVILEMTFKPLFEKSAENVGLYKIVPNAKFVTMKRYYDLLLTFNSSYALQTYNYIWEFLDSYQKAHSRKVLCSANAMNLTGSLLFGYKLKKNFVFREAIRDFLSRAFSYGLDQHWDVKAGRKMIEMLVPVLDQRLPASDPEPSALSFEDLEWLWKLLGVCYGLASLVLIGEMHLLPVLLEKP</sequence>
<keyword evidence="2" id="KW-1185">Reference proteome</keyword>
<dbReference type="OrthoDB" id="7841600at2759"/>